<keyword evidence="3" id="KW-0479">Metal-binding</keyword>
<reference evidence="8 9" key="1">
    <citation type="journal article" date="2024" name="IMA Fungus">
        <title>IMA Genome - F19 : A genome assembly and annotation guide to empower mycologists, including annotated draft genome sequences of Ceratocystis pirilliformis, Diaporthe australafricana, Fusarium ophioides, Paecilomyces lecythidis, and Sporothrix stenoceras.</title>
        <authorList>
            <person name="Aylward J."/>
            <person name="Wilson A.M."/>
            <person name="Visagie C.M."/>
            <person name="Spraker J."/>
            <person name="Barnes I."/>
            <person name="Buitendag C."/>
            <person name="Ceriani C."/>
            <person name="Del Mar Angel L."/>
            <person name="du Plessis D."/>
            <person name="Fuchs T."/>
            <person name="Gasser K."/>
            <person name="Kramer D."/>
            <person name="Li W."/>
            <person name="Munsamy K."/>
            <person name="Piso A."/>
            <person name="Price J.L."/>
            <person name="Sonnekus B."/>
            <person name="Thomas C."/>
            <person name="van der Nest A."/>
            <person name="van Dijk A."/>
            <person name="van Heerden A."/>
            <person name="van Vuuren N."/>
            <person name="Yilmaz N."/>
            <person name="Duong T.A."/>
            <person name="van der Merwe N.A."/>
            <person name="Wingfield M.J."/>
            <person name="Wingfield B.D."/>
        </authorList>
    </citation>
    <scope>NUCLEOTIDE SEQUENCE [LARGE SCALE GENOMIC DNA]</scope>
    <source>
        <strain evidence="8 9">CMW 18300</strain>
    </source>
</reference>
<evidence type="ECO:0000256" key="2">
    <source>
        <dbReference type="ARBA" id="ARBA00008072"/>
    </source>
</evidence>
<dbReference type="Gene3D" id="3.40.50.720">
    <property type="entry name" value="NAD(P)-binding Rossmann-like Domain"/>
    <property type="match status" value="1"/>
</dbReference>
<accession>A0ABR3WTB5</accession>
<feature type="domain" description="Alcohol dehydrogenase-like N-terminal" evidence="7">
    <location>
        <begin position="33"/>
        <end position="136"/>
    </location>
</feature>
<evidence type="ECO:0000256" key="3">
    <source>
        <dbReference type="ARBA" id="ARBA00022723"/>
    </source>
</evidence>
<evidence type="ECO:0000256" key="1">
    <source>
        <dbReference type="ARBA" id="ARBA00001947"/>
    </source>
</evidence>
<comment type="similarity">
    <text evidence="2">Belongs to the zinc-containing alcohol dehydrogenase family.</text>
</comment>
<comment type="cofactor">
    <cofactor evidence="1">
        <name>Zn(2+)</name>
        <dbReference type="ChEBI" id="CHEBI:29105"/>
    </cofactor>
</comment>
<dbReference type="PANTHER" id="PTHR42813:SF3">
    <property type="entry name" value="GLUTATHIONE-INDEPENDENT FORMALDEHYDE DEHYDROGENASE"/>
    <property type="match status" value="1"/>
</dbReference>
<dbReference type="PANTHER" id="PTHR42813">
    <property type="entry name" value="ZINC-TYPE ALCOHOL DEHYDROGENASE-LIKE"/>
    <property type="match status" value="1"/>
</dbReference>
<evidence type="ECO:0000256" key="5">
    <source>
        <dbReference type="ARBA" id="ARBA00023002"/>
    </source>
</evidence>
<dbReference type="SUPFAM" id="SSF50129">
    <property type="entry name" value="GroES-like"/>
    <property type="match status" value="1"/>
</dbReference>
<dbReference type="EMBL" id="JAWRVE010000054">
    <property type="protein sequence ID" value="KAL1866707.1"/>
    <property type="molecule type" value="Genomic_DNA"/>
</dbReference>
<evidence type="ECO:0000313" key="9">
    <source>
        <dbReference type="Proteomes" id="UP001583177"/>
    </source>
</evidence>
<evidence type="ECO:0000259" key="7">
    <source>
        <dbReference type="Pfam" id="PF08240"/>
    </source>
</evidence>
<keyword evidence="4" id="KW-0862">Zinc</keyword>
<proteinExistence type="inferred from homology"/>
<dbReference type="InterPro" id="IPR011032">
    <property type="entry name" value="GroES-like_sf"/>
</dbReference>
<dbReference type="PROSITE" id="PS00059">
    <property type="entry name" value="ADH_ZINC"/>
    <property type="match status" value="1"/>
</dbReference>
<evidence type="ECO:0000313" key="8">
    <source>
        <dbReference type="EMBL" id="KAL1866707.1"/>
    </source>
</evidence>
<gene>
    <name evidence="8" type="ORF">Daus18300_006651</name>
</gene>
<dbReference type="InterPro" id="IPR013154">
    <property type="entry name" value="ADH-like_N"/>
</dbReference>
<evidence type="ECO:0000256" key="6">
    <source>
        <dbReference type="ARBA" id="ARBA00023027"/>
    </source>
</evidence>
<keyword evidence="9" id="KW-1185">Reference proteome</keyword>
<keyword evidence="6" id="KW-0520">NAD</keyword>
<dbReference type="Pfam" id="PF08240">
    <property type="entry name" value="ADH_N"/>
    <property type="match status" value="1"/>
</dbReference>
<sequence>MSALNVTTMRGAMLHGPYNVTIETFPMPVMTTDNDAIIRITSSALCGSDLHRYHGYMGQEPPWALGHEAIGYITDLGNAVTSLEVGQYVIIPDHAGTGHLNMGHGTGAETGISFGGANGGLQAEYARVPFADMSLIPIPLTPETTNASIEQDYLMISDVFSTGWVGVAKSGFEAGDTVAVFGAGPVGLLAAYSAILRGASRVFSVDHVPFRLETAASIGAIPINFMDSDPIAQILAYEPGGVTRTVDAVGMEAINANGTMEEDIILHQMIQLVASGGGIGQVGIYLAQNNTGLAPYAERIPQSVPFPLSNFFIKGVKYEGGIADPESIAGDLVNLVSKGRARPGFVTSASISLDQVPEYYQRLSNQQELKVVIAFP</sequence>
<evidence type="ECO:0000256" key="4">
    <source>
        <dbReference type="ARBA" id="ARBA00022833"/>
    </source>
</evidence>
<organism evidence="8 9">
    <name type="scientific">Diaporthe australafricana</name>
    <dbReference type="NCBI Taxonomy" id="127596"/>
    <lineage>
        <taxon>Eukaryota</taxon>
        <taxon>Fungi</taxon>
        <taxon>Dikarya</taxon>
        <taxon>Ascomycota</taxon>
        <taxon>Pezizomycotina</taxon>
        <taxon>Sordariomycetes</taxon>
        <taxon>Sordariomycetidae</taxon>
        <taxon>Diaporthales</taxon>
        <taxon>Diaporthaceae</taxon>
        <taxon>Diaporthe</taxon>
    </lineage>
</organism>
<dbReference type="SUPFAM" id="SSF51735">
    <property type="entry name" value="NAD(P)-binding Rossmann-fold domains"/>
    <property type="match status" value="1"/>
</dbReference>
<name>A0ABR3WTB5_9PEZI</name>
<dbReference type="Proteomes" id="UP001583177">
    <property type="component" value="Unassembled WGS sequence"/>
</dbReference>
<dbReference type="InterPro" id="IPR002328">
    <property type="entry name" value="ADH_Zn_CS"/>
</dbReference>
<dbReference type="InterPro" id="IPR036291">
    <property type="entry name" value="NAD(P)-bd_dom_sf"/>
</dbReference>
<dbReference type="Gene3D" id="3.90.180.10">
    <property type="entry name" value="Medium-chain alcohol dehydrogenases, catalytic domain"/>
    <property type="match status" value="1"/>
</dbReference>
<keyword evidence="5" id="KW-0560">Oxidoreductase</keyword>
<comment type="caution">
    <text evidence="8">The sequence shown here is derived from an EMBL/GenBank/DDBJ whole genome shotgun (WGS) entry which is preliminary data.</text>
</comment>
<protein>
    <recommendedName>
        <fullName evidence="7">Alcohol dehydrogenase-like N-terminal domain-containing protein</fullName>
    </recommendedName>
</protein>